<evidence type="ECO:0000313" key="1">
    <source>
        <dbReference type="EMBL" id="SIQ42266.1"/>
    </source>
</evidence>
<accession>A0A1N6SMR6</accession>
<sequence length="297" mass="33256">MSLSESPTSIASRLSALAQRLGLGGRVPRMVFERARNLRLPFRVLPEPVPSIWWQAGPPLHRLVDLPRDALSGPVQEDKAAARAVLMGVVERHTEHFDDFDLRRIDGLCSPPPSLDSNLTSFEELTACPLGRCARIISYKDFLKTINHAMPRFLAAEAVELRQASWFGERLFWAGEQHGEEFACAIAYARLRGLEVTLPAELTRYRLSASGLAELRRRYHMTAMPVRAWSEPSFMSLLLDYGLPYARLSLLRYPDAPEFLLLPKESPQAHALGEGLRLAGAPDVIAYLEALQQRCAD</sequence>
<organism evidence="1 2">
    <name type="scientific">Aquipseudomonas alcaligenes</name>
    <name type="common">Pseudomonas alcaligenes</name>
    <dbReference type="NCBI Taxonomy" id="43263"/>
    <lineage>
        <taxon>Bacteria</taxon>
        <taxon>Pseudomonadati</taxon>
        <taxon>Pseudomonadota</taxon>
        <taxon>Gammaproteobacteria</taxon>
        <taxon>Pseudomonadales</taxon>
        <taxon>Pseudomonadaceae</taxon>
        <taxon>Aquipseudomonas</taxon>
    </lineage>
</organism>
<evidence type="ECO:0000313" key="2">
    <source>
        <dbReference type="Proteomes" id="UP000185841"/>
    </source>
</evidence>
<gene>
    <name evidence="1" type="ORF">SAMN05878282_10430</name>
</gene>
<dbReference type="EMBL" id="FTMP01000004">
    <property type="protein sequence ID" value="SIQ42266.1"/>
    <property type="molecule type" value="Genomic_DNA"/>
</dbReference>
<proteinExistence type="predicted"/>
<protein>
    <submittedName>
        <fullName evidence="1">Uncharacterized protein</fullName>
    </submittedName>
</protein>
<dbReference type="Pfam" id="PF20390">
    <property type="entry name" value="DUF6685"/>
    <property type="match status" value="1"/>
</dbReference>
<dbReference type="Proteomes" id="UP000185841">
    <property type="component" value="Unassembled WGS sequence"/>
</dbReference>
<dbReference type="RefSeq" id="WP_076426446.1">
    <property type="nucleotide sequence ID" value="NZ_FTMP01000004.1"/>
</dbReference>
<reference evidence="1 2" key="1">
    <citation type="submission" date="2017-01" db="EMBL/GenBank/DDBJ databases">
        <authorList>
            <person name="Mah S.A."/>
            <person name="Swanson W.J."/>
            <person name="Moy G.W."/>
            <person name="Vacquier V.D."/>
        </authorList>
    </citation>
    <scope>NUCLEOTIDE SEQUENCE [LARGE SCALE GENOMIC DNA]</scope>
    <source>
        <strain evidence="1 2">RU36E</strain>
    </source>
</reference>
<dbReference type="AlphaFoldDB" id="A0A1N6SMR6"/>
<name>A0A1N6SMR6_AQUAC</name>
<dbReference type="InterPro" id="IPR046507">
    <property type="entry name" value="DUF6685"/>
</dbReference>